<organism evidence="1 2">
    <name type="scientific">Aeromicrobium choanae</name>
    <dbReference type="NCBI Taxonomy" id="1736691"/>
    <lineage>
        <taxon>Bacteria</taxon>
        <taxon>Bacillati</taxon>
        <taxon>Actinomycetota</taxon>
        <taxon>Actinomycetes</taxon>
        <taxon>Propionibacteriales</taxon>
        <taxon>Nocardioidaceae</taxon>
        <taxon>Aeromicrobium</taxon>
    </lineage>
</organism>
<dbReference type="EMBL" id="LT796768">
    <property type="protein sequence ID" value="SKB09474.1"/>
    <property type="molecule type" value="Genomic_DNA"/>
</dbReference>
<proteinExistence type="predicted"/>
<reference evidence="2" key="1">
    <citation type="submission" date="2017-02" db="EMBL/GenBank/DDBJ databases">
        <authorList>
            <person name="Varghese N."/>
            <person name="Submissions S."/>
        </authorList>
    </citation>
    <scope>NUCLEOTIDE SEQUENCE [LARGE SCALE GENOMIC DNA]</scope>
    <source>
        <strain evidence="2">9H-4</strain>
    </source>
</reference>
<name>A0A1T4Z640_9ACTN</name>
<dbReference type="Gene3D" id="3.40.50.1820">
    <property type="entry name" value="alpha/beta hydrolase"/>
    <property type="match status" value="1"/>
</dbReference>
<dbReference type="OrthoDB" id="3366509at2"/>
<evidence type="ECO:0000313" key="1">
    <source>
        <dbReference type="EMBL" id="SKB09474.1"/>
    </source>
</evidence>
<accession>A0A1T4Z640</accession>
<dbReference type="SUPFAM" id="SSF53474">
    <property type="entry name" value="alpha/beta-Hydrolases"/>
    <property type="match status" value="1"/>
</dbReference>
<evidence type="ECO:0000313" key="2">
    <source>
        <dbReference type="Proteomes" id="UP000191040"/>
    </source>
</evidence>
<keyword evidence="2" id="KW-1185">Reference proteome</keyword>
<dbReference type="RefSeq" id="WP_078700647.1">
    <property type="nucleotide sequence ID" value="NZ_LT796768.1"/>
</dbReference>
<protein>
    <recommendedName>
        <fullName evidence="3">Alpha/beta hydrolase family protein</fullName>
    </recommendedName>
</protein>
<evidence type="ECO:0008006" key="3">
    <source>
        <dbReference type="Google" id="ProtNLM"/>
    </source>
</evidence>
<dbReference type="AlphaFoldDB" id="A0A1T4Z640"/>
<dbReference type="STRING" id="1736691.SAMN06295964_2717"/>
<gene>
    <name evidence="1" type="ORF">SAMN06295964_2717</name>
</gene>
<dbReference type="Proteomes" id="UP000191040">
    <property type="component" value="Chromosome I"/>
</dbReference>
<sequence length="212" mass="22192">MTPILLTSDDPRGILLFAPGAGGDPSRYERLLRAAADAGFIVAAPAHHLTEIFSDDVVRERVSALGAPLAEIGREDLPVVAAGHSLGGCAALCLAGARPRNRRGEAFEVPSEPRVSRVIVLAPAAGWFAGPDTLDEVAAPVTAFVGSEDTVTPPESAEVLHPAPAGLDLRRYEGVGHFDFMSPLPSNKVPTPGLDHDAFQDRFTAEFVAALG</sequence>
<dbReference type="InterPro" id="IPR029058">
    <property type="entry name" value="AB_hydrolase_fold"/>
</dbReference>